<feature type="non-terminal residue" evidence="2">
    <location>
        <position position="1"/>
    </location>
</feature>
<feature type="region of interest" description="Disordered" evidence="1">
    <location>
        <begin position="333"/>
        <end position="357"/>
    </location>
</feature>
<feature type="region of interest" description="Disordered" evidence="1">
    <location>
        <begin position="102"/>
        <end position="156"/>
    </location>
</feature>
<keyword evidence="3" id="KW-1185">Reference proteome</keyword>
<dbReference type="AlphaFoldDB" id="A0A7L0HK51"/>
<evidence type="ECO:0000256" key="1">
    <source>
        <dbReference type="SAM" id="MobiDB-lite"/>
    </source>
</evidence>
<dbReference type="Proteomes" id="UP000541811">
    <property type="component" value="Unassembled WGS sequence"/>
</dbReference>
<dbReference type="PANTHER" id="PTHR46299:SF1">
    <property type="entry name" value="VON WILLEBRAND FACTOR A DOMAIN-CONTAINING PROTEIN 5B1"/>
    <property type="match status" value="1"/>
</dbReference>
<dbReference type="PANTHER" id="PTHR46299">
    <property type="entry name" value="VON WILLEBRAND FACTOR A DOMAIN-CONTAINING PROTEIN 5B2-RELATED"/>
    <property type="match status" value="1"/>
</dbReference>
<name>A0A7L0HK51_AREIN</name>
<dbReference type="EMBL" id="VXAK01009572">
    <property type="protein sequence ID" value="NXK20427.1"/>
    <property type="molecule type" value="Genomic_DNA"/>
</dbReference>
<feature type="non-terminal residue" evidence="2">
    <location>
        <position position="457"/>
    </location>
</feature>
<sequence>VQWEVAFDIRPLFQERESQTDGDADLWSETFHHLAAKSVIRDFEQLAEKECEIEHGSGRRYQVNAVHTSKACNVISKYTAFMPVDLSTNAYLPTVVEYTHTGAASKQDRQRSLSSGNRRHRGVSPGRPQSACGQNGDDGFYGTNAEESSLSPCSTPSSSGWERCGLPEGPLQSLSATSAQAQKSIESLFAARLTFNKTRLLTRAVKGFMSKSPTRVSEASSEGDNENIDYLPLASLQLACGAFLMNSAFCDAVNIPMEKLKWTSPFACHRLALSPSSSYSTKKTSPSGDHKSLSSGQQLLVPDGTHGKSSAVESISKALKAEKELSPPAITIRRFSSPESTPASAQQQADSGRGSETEGSEVQTLLFDIELQQQTEPEGMLWATAVALAWLEHSSASYFIEWELVAAKASLWLREQEFPEGYSLATVKAAAQQLFVLLRHWDENLEFNLLCYNPSSV</sequence>
<reference evidence="2 3" key="1">
    <citation type="submission" date="2019-09" db="EMBL/GenBank/DDBJ databases">
        <title>Bird 10,000 Genomes (B10K) Project - Family phase.</title>
        <authorList>
            <person name="Zhang G."/>
        </authorList>
    </citation>
    <scope>NUCLEOTIDE SEQUENCE [LARGE SCALE GENOMIC DNA]</scope>
    <source>
        <strain evidence="2">B10K-DU-005-73</strain>
        <tissue evidence="2">Liver</tissue>
    </source>
</reference>
<evidence type="ECO:0000313" key="2">
    <source>
        <dbReference type="EMBL" id="NXK20427.1"/>
    </source>
</evidence>
<feature type="region of interest" description="Disordered" evidence="1">
    <location>
        <begin position="276"/>
        <end position="312"/>
    </location>
</feature>
<proteinExistence type="predicted"/>
<evidence type="ECO:0000313" key="3">
    <source>
        <dbReference type="Proteomes" id="UP000541811"/>
    </source>
</evidence>
<accession>A0A7L0HK51</accession>
<protein>
    <submittedName>
        <fullName evidence="2">VW5B1 protein</fullName>
    </submittedName>
</protein>
<feature type="compositionally biased region" description="Polar residues" evidence="1">
    <location>
        <begin position="337"/>
        <end position="350"/>
    </location>
</feature>
<gene>
    <name evidence="2" type="primary">Vwa5b1_0</name>
    <name evidence="2" type="ORF">AREINT_R00846</name>
</gene>
<comment type="caution">
    <text evidence="2">The sequence shown here is derived from an EMBL/GenBank/DDBJ whole genome shotgun (WGS) entry which is preliminary data.</text>
</comment>
<dbReference type="InterPro" id="IPR052627">
    <property type="entry name" value="VWA_domain-containing"/>
</dbReference>
<feature type="compositionally biased region" description="Low complexity" evidence="1">
    <location>
        <begin position="276"/>
        <end position="287"/>
    </location>
</feature>
<organism evidence="2 3">
    <name type="scientific">Arenaria interpres</name>
    <name type="common">Ruddy turnstone</name>
    <name type="synonym">Tringa interpres</name>
    <dbReference type="NCBI Taxonomy" id="54971"/>
    <lineage>
        <taxon>Eukaryota</taxon>
        <taxon>Metazoa</taxon>
        <taxon>Chordata</taxon>
        <taxon>Craniata</taxon>
        <taxon>Vertebrata</taxon>
        <taxon>Euteleostomi</taxon>
        <taxon>Archelosauria</taxon>
        <taxon>Archosauria</taxon>
        <taxon>Dinosauria</taxon>
        <taxon>Saurischia</taxon>
        <taxon>Theropoda</taxon>
        <taxon>Coelurosauria</taxon>
        <taxon>Aves</taxon>
        <taxon>Neognathae</taxon>
        <taxon>Neoaves</taxon>
        <taxon>Charadriiformes</taxon>
        <taxon>Scolopacidae</taxon>
        <taxon>Arenaria</taxon>
    </lineage>
</organism>